<dbReference type="InterPro" id="IPR057948">
    <property type="entry name" value="TPR_TRIP12_N"/>
</dbReference>
<dbReference type="Gene3D" id="1.25.10.10">
    <property type="entry name" value="Leucine-rich Repeat Variant"/>
    <property type="match status" value="1"/>
</dbReference>
<dbReference type="PANTHER" id="PTHR45670:SF1">
    <property type="entry name" value="E3 UBIQUITIN-PROTEIN LIGASE HECTD1"/>
    <property type="match status" value="1"/>
</dbReference>
<keyword evidence="10" id="KW-1185">Reference proteome</keyword>
<dbReference type="InterPro" id="IPR035983">
    <property type="entry name" value="Hect_E3_ubiquitin_ligase"/>
</dbReference>
<dbReference type="InterPro" id="IPR011989">
    <property type="entry name" value="ARM-like"/>
</dbReference>
<evidence type="ECO:0000256" key="2">
    <source>
        <dbReference type="ARBA" id="ARBA00006331"/>
    </source>
</evidence>
<dbReference type="Pfam" id="PF00632">
    <property type="entry name" value="HECT"/>
    <property type="match status" value="1"/>
</dbReference>
<evidence type="ECO:0000313" key="10">
    <source>
        <dbReference type="Proteomes" id="UP000284702"/>
    </source>
</evidence>
<dbReference type="Gene3D" id="3.30.2160.10">
    <property type="entry name" value="Hect, E3 ligase catalytic domain"/>
    <property type="match status" value="1"/>
</dbReference>
<dbReference type="PANTHER" id="PTHR45670">
    <property type="entry name" value="E3 UBIQUITIN-PROTEIN LIGASE TRIP12"/>
    <property type="match status" value="1"/>
</dbReference>
<proteinExistence type="inferred from homology"/>
<feature type="region of interest" description="Disordered" evidence="7">
    <location>
        <begin position="1133"/>
        <end position="1165"/>
    </location>
</feature>
<feature type="active site" description="Glycyl thioester intermediate" evidence="6">
    <location>
        <position position="1671"/>
    </location>
</feature>
<feature type="region of interest" description="Disordered" evidence="7">
    <location>
        <begin position="817"/>
        <end position="842"/>
    </location>
</feature>
<dbReference type="EMBL" id="MZMZ02002409">
    <property type="protein sequence ID" value="RQM25971.1"/>
    <property type="molecule type" value="Genomic_DNA"/>
</dbReference>
<accession>A0A3R7WLP7</accession>
<evidence type="ECO:0000256" key="5">
    <source>
        <dbReference type="ARBA" id="ARBA00022786"/>
    </source>
</evidence>
<dbReference type="InterPro" id="IPR000569">
    <property type="entry name" value="HECT_dom"/>
</dbReference>
<dbReference type="GO" id="GO:0043161">
    <property type="term" value="P:proteasome-mediated ubiquitin-dependent protein catabolic process"/>
    <property type="evidence" value="ECO:0007669"/>
    <property type="project" value="TreeGrafter"/>
</dbReference>
<dbReference type="Gene3D" id="3.30.2410.10">
    <property type="entry name" value="Hect, E3 ligase catalytic domain"/>
    <property type="match status" value="1"/>
</dbReference>
<sequence length="1704" mass="183813">MQCRSVYIANMRRESVAAIVCQVVLGTSGGYIKLTLMPLPSQAMGTMQVANMGRESVAAIVVGTLADGQTFPPHLAVEEGTMSDEEGVGGGGGDMSEHDIMRTLRALSRQSQDLPQTLRGTTTRDYTSGPMQLTCCFFVGLLGQFGGDLPMMFGAHNPQFRNLLEKIQPSNAPHVQMASLSELCEQLTMSSSEEMLALSGFRADAFVPVLATLVAAPPSDSMDILLLACRALATILDVMPSAVDIAVAANVVASLCDKLLNIEYMDVAELALRMLERLCSSSAGRAAALHENGVVALLQFVDFFAVDVQRTAARTAALLCTDATSIPTLQSTGGLQLVHALTRSFDADIVYHGIDCLDRLCTSLSAQGNDADLSNTLVVVIDLNTLDHLLALLATYPTTSRMPDNMKPATYGLLVHILSVVGRRVYSRRLVDGTCDSVSVVLCAMLAAQDPPSVVRAALHFIDDVIVSLSSSSSDNTLCELADHMLTTKLVPAMLSSLAGLADPMDDDDAADTRARLVDVLTAAMTTVSHRALKHVDALCSFVATTLKRPRRRRRHVASVGAVDDEKRDDVGSTEVSLALCVMSIALTHAHDEYHVRFVRDGVYQALEGVAHEPPVATANTHAATQLLATYKSNATTTPALDALAALARDLRGGSSNAGVGAVVLRLADVFRSPDGVTSYELTTSAVVPALVEFIQASTDDFGEMVATMSDVRWVVALVATVKEAVVSQWNPYHLTRPGTDGLFPSVVASMTTSGRPVAHVMNLLAQHLNVRLHVNAMMGSPAIADTTTTTTVVLVEPLARVDTMQAFVAAKMFGKDQHHHNDDDDEEDVTEMQEGDGEDKARIRTTVDGHVLPPSMTILEALIRSKTCGWTNDYEGDEDLPWVPVESLWDAPMDLTFHMAATTPPNETPTLPVTNCHDDDKNARGSVVDDCLALLALLYKMSLVPPTAFESPALAMHLQRTCLMQPLVVALQAFPWAVRTIAHSYSFLLPFQAKLHLMYASSFGSARAIQYLSRTLWKLPGGRRPDATGSRRRDDAALAAAVARVAKIPRLKVRVARSKLLQSAMKLLSTYGGQKSIVEIEYLGEVGTAMFETCIVFGYQCIGFVWVLGLGPTTEFYSLVSQAMQAKHLNMWRDEQSSSATADAESEPPAAAIPPQEPPPHHAMPVRGFHRVVVIVCNTCAHLSIPTCPTHQCLLTQPNDGSHSSSSTPPSGTPEPHCHACSFSWSMHQCRHATATSPSLSGSLDTENGGGGAAAPHSVSWRWWIVSDSEVAYLSQAYPRGTPSVVHPVLQCSHCDTVTFPGTEAGLVTMVDGGTRMVARTGRRMYERDYRAVTKHASVHCEGTPLTQTNVVLYELDVDTLVALVPQSPEVLDTELDGLGITSSFHTDLDDAVEAPHGLFPRPIDLHPPSPLSSGSSSSELLARFAFLGKLVAQALVDERLLDLPLAVPFLRLLRGESLHGNMALALEHIATVDPQLVRSLQYLYDHRHDASIDDMGLTFVLPPSSMPLCDKGADRPVTTDNVVEFLDLTVTTMLDTAIRPQVDAFRAGFASIAPLHVLTMLSAADWSVLLADPSRQMWPGGADEIRAAMVCDHGYTMDSRAIGWLVDILAEFSPDDQRLFVRFVTGSHRLPMGGLARLDPALTVVRKLTVDDASSSTANDAILPSASTCTNYLKLPDYSSKDIMRTKLLYCIHEGQLSFHLS</sequence>
<evidence type="ECO:0000256" key="6">
    <source>
        <dbReference type="PROSITE-ProRule" id="PRU00104"/>
    </source>
</evidence>
<evidence type="ECO:0000256" key="7">
    <source>
        <dbReference type="SAM" id="MobiDB-lite"/>
    </source>
</evidence>
<dbReference type="SUPFAM" id="SSF48371">
    <property type="entry name" value="ARM repeat"/>
    <property type="match status" value="1"/>
</dbReference>
<feature type="compositionally biased region" description="Acidic residues" evidence="7">
    <location>
        <begin position="824"/>
        <end position="838"/>
    </location>
</feature>
<dbReference type="Proteomes" id="UP000284702">
    <property type="component" value="Unassembled WGS sequence"/>
</dbReference>
<dbReference type="EC" id="2.3.2.26" evidence="3"/>
<feature type="compositionally biased region" description="Low complexity" evidence="7">
    <location>
        <begin position="1138"/>
        <end position="1151"/>
    </location>
</feature>
<comment type="caution">
    <text evidence="9">The sequence shown here is derived from an EMBL/GenBank/DDBJ whole genome shotgun (WGS) entry which is preliminary data.</text>
</comment>
<evidence type="ECO:0000313" key="9">
    <source>
        <dbReference type="EMBL" id="RQM25971.1"/>
    </source>
</evidence>
<dbReference type="InterPro" id="IPR045322">
    <property type="entry name" value="HECTD1/TRIP12-like"/>
</dbReference>
<dbReference type="SUPFAM" id="SSF56204">
    <property type="entry name" value="Hect, E3 ligase catalytic domain"/>
    <property type="match status" value="1"/>
</dbReference>
<gene>
    <name evidence="9" type="ORF">B5M09_000822</name>
</gene>
<keyword evidence="5 6" id="KW-0833">Ubl conjugation pathway</keyword>
<reference evidence="9" key="1">
    <citation type="submission" date="2018-07" db="EMBL/GenBank/DDBJ databases">
        <title>Annotation of Aphanomyces astaci genome assembly.</title>
        <authorList>
            <person name="Studholme D.J."/>
        </authorList>
    </citation>
    <scope>NUCLEOTIDE SEQUENCE [LARGE SCALE GENOMIC DNA]</scope>
    <source>
        <strain evidence="9">Pc</strain>
    </source>
</reference>
<evidence type="ECO:0000256" key="4">
    <source>
        <dbReference type="ARBA" id="ARBA00022679"/>
    </source>
</evidence>
<evidence type="ECO:0000259" key="8">
    <source>
        <dbReference type="PROSITE" id="PS50237"/>
    </source>
</evidence>
<protein>
    <recommendedName>
        <fullName evidence="3">HECT-type E3 ubiquitin transferase</fullName>
        <ecNumber evidence="3">2.3.2.26</ecNumber>
    </recommendedName>
</protein>
<dbReference type="PROSITE" id="PS50237">
    <property type="entry name" value="HECT"/>
    <property type="match status" value="1"/>
</dbReference>
<evidence type="ECO:0000256" key="3">
    <source>
        <dbReference type="ARBA" id="ARBA00012485"/>
    </source>
</evidence>
<dbReference type="SMART" id="SM00119">
    <property type="entry name" value="HECTc"/>
    <property type="match status" value="1"/>
</dbReference>
<evidence type="ECO:0000256" key="1">
    <source>
        <dbReference type="ARBA" id="ARBA00000885"/>
    </source>
</evidence>
<name>A0A3R7WLP7_APHAT</name>
<keyword evidence="4" id="KW-0808">Transferase</keyword>
<dbReference type="Gene3D" id="3.90.1750.10">
    <property type="entry name" value="Hect, E3 ligase catalytic domains"/>
    <property type="match status" value="2"/>
</dbReference>
<feature type="domain" description="HECT" evidence="8">
    <location>
        <begin position="1377"/>
        <end position="1704"/>
    </location>
</feature>
<dbReference type="Pfam" id="PF25579">
    <property type="entry name" value="TPR_TRIP12_N"/>
    <property type="match status" value="1"/>
</dbReference>
<organism evidence="9 10">
    <name type="scientific">Aphanomyces astaci</name>
    <name type="common">Crayfish plague agent</name>
    <dbReference type="NCBI Taxonomy" id="112090"/>
    <lineage>
        <taxon>Eukaryota</taxon>
        <taxon>Sar</taxon>
        <taxon>Stramenopiles</taxon>
        <taxon>Oomycota</taxon>
        <taxon>Saprolegniomycetes</taxon>
        <taxon>Saprolegniales</taxon>
        <taxon>Verrucalvaceae</taxon>
        <taxon>Aphanomyces</taxon>
    </lineage>
</organism>
<dbReference type="GO" id="GO:0000209">
    <property type="term" value="P:protein polyubiquitination"/>
    <property type="evidence" value="ECO:0007669"/>
    <property type="project" value="TreeGrafter"/>
</dbReference>
<dbReference type="VEuPathDB" id="FungiDB:H257_13671"/>
<dbReference type="GO" id="GO:0061630">
    <property type="term" value="F:ubiquitin protein ligase activity"/>
    <property type="evidence" value="ECO:0007669"/>
    <property type="project" value="UniProtKB-EC"/>
</dbReference>
<comment type="catalytic activity">
    <reaction evidence="1">
        <text>S-ubiquitinyl-[E2 ubiquitin-conjugating enzyme]-L-cysteine + [acceptor protein]-L-lysine = [E2 ubiquitin-conjugating enzyme]-L-cysteine + N(6)-ubiquitinyl-[acceptor protein]-L-lysine.</text>
        <dbReference type="EC" id="2.3.2.26"/>
    </reaction>
</comment>
<dbReference type="InterPro" id="IPR016024">
    <property type="entry name" value="ARM-type_fold"/>
</dbReference>
<comment type="similarity">
    <text evidence="2">Belongs to the UPL family. K-HECT subfamily.</text>
</comment>
<feature type="compositionally biased region" description="Pro residues" evidence="7">
    <location>
        <begin position="1152"/>
        <end position="1163"/>
    </location>
</feature>